<accession>A0A1G9YIN0</accession>
<evidence type="ECO:0008006" key="3">
    <source>
        <dbReference type="Google" id="ProtNLM"/>
    </source>
</evidence>
<proteinExistence type="predicted"/>
<dbReference type="RefSeq" id="WP_090707008.1">
    <property type="nucleotide sequence ID" value="NZ_FNHH01000040.1"/>
</dbReference>
<dbReference type="STRING" id="990371.SAMN05421813_1401"/>
<dbReference type="Proteomes" id="UP000199226">
    <property type="component" value="Unassembled WGS sequence"/>
</dbReference>
<dbReference type="EMBL" id="FNHH01000040">
    <property type="protein sequence ID" value="SDN08937.1"/>
    <property type="molecule type" value="Genomic_DNA"/>
</dbReference>
<evidence type="ECO:0000313" key="1">
    <source>
        <dbReference type="EMBL" id="SDN08937.1"/>
    </source>
</evidence>
<organism evidence="1 2">
    <name type="scientific">Daejeonella rubra</name>
    <dbReference type="NCBI Taxonomy" id="990371"/>
    <lineage>
        <taxon>Bacteria</taxon>
        <taxon>Pseudomonadati</taxon>
        <taxon>Bacteroidota</taxon>
        <taxon>Sphingobacteriia</taxon>
        <taxon>Sphingobacteriales</taxon>
        <taxon>Sphingobacteriaceae</taxon>
        <taxon>Daejeonella</taxon>
    </lineage>
</organism>
<gene>
    <name evidence="1" type="ORF">SAMN05421813_1401</name>
</gene>
<evidence type="ECO:0000313" key="2">
    <source>
        <dbReference type="Proteomes" id="UP000199226"/>
    </source>
</evidence>
<dbReference type="AlphaFoldDB" id="A0A1G9YIN0"/>
<dbReference type="OrthoDB" id="8125412at2"/>
<name>A0A1G9YIN0_9SPHI</name>
<protein>
    <recommendedName>
        <fullName evidence="3">RidA family protein</fullName>
    </recommendedName>
</protein>
<reference evidence="2" key="1">
    <citation type="submission" date="2016-10" db="EMBL/GenBank/DDBJ databases">
        <authorList>
            <person name="Varghese N."/>
            <person name="Submissions S."/>
        </authorList>
    </citation>
    <scope>NUCLEOTIDE SEQUENCE [LARGE SCALE GENOMIC DNA]</scope>
    <source>
        <strain evidence="2">DSM 24536</strain>
    </source>
</reference>
<keyword evidence="2" id="KW-1185">Reference proteome</keyword>
<sequence length="253" mass="28563">MSDTKIFESGSYRYLRGVRQYSAGITALDGYRLERVRFNRPLPLIEGFLRIRQHLDSLGRPLAAFGACELRSPEPFTEQGFVDFNNLYIDTLKAWGIYEEGGDNPVARSNVIPELNKPLSPSIHAFSYTMPDANAKPSFVIAGSAEAPEGMSDYRTHSISLGDISQEGLMKKGRWVLNEMERRMAGLGFTWADSTATQLYTIHNIHHIMVNEIVKRGAALSGIDWHYNRPPVQDLEFEMDCRGVYAEIVIDTR</sequence>